<dbReference type="GO" id="GO:0003735">
    <property type="term" value="F:structural constituent of ribosome"/>
    <property type="evidence" value="ECO:0007669"/>
    <property type="project" value="InterPro"/>
</dbReference>
<accession>C6V5V0</accession>
<keyword evidence="2 5" id="KW-0689">Ribosomal protein</keyword>
<sequence>MGQVFMVHHGDVEQALRRLKQHLSREGITPGRKRIFEKPSEKRHRRAVETRRKIRKQKLRVVPY</sequence>
<dbReference type="RefSeq" id="WP_011452203.1">
    <property type="nucleotide sequence ID" value="NC_013009.1"/>
</dbReference>
<name>C6V5V0_NEORI</name>
<comment type="similarity">
    <text evidence="1 5">Belongs to the bacterial ribosomal protein bS21 family.</text>
</comment>
<dbReference type="EMBL" id="CP001431">
    <property type="protein sequence ID" value="ACT69767.1"/>
    <property type="molecule type" value="Genomic_DNA"/>
</dbReference>
<dbReference type="HAMAP" id="MF_00358">
    <property type="entry name" value="Ribosomal_bS21"/>
    <property type="match status" value="1"/>
</dbReference>
<dbReference type="SMR" id="C6V5V0"/>
<dbReference type="GO" id="GO:0005840">
    <property type="term" value="C:ribosome"/>
    <property type="evidence" value="ECO:0007669"/>
    <property type="project" value="UniProtKB-KW"/>
</dbReference>
<evidence type="ECO:0000256" key="2">
    <source>
        <dbReference type="ARBA" id="ARBA00022980"/>
    </source>
</evidence>
<keyword evidence="7" id="KW-1185">Reference proteome</keyword>
<dbReference type="OrthoDB" id="9811907at2"/>
<evidence type="ECO:0000313" key="7">
    <source>
        <dbReference type="Proteomes" id="UP000001627"/>
    </source>
</evidence>
<proteinExistence type="inferred from homology"/>
<evidence type="ECO:0000256" key="1">
    <source>
        <dbReference type="ARBA" id="ARBA00006640"/>
    </source>
</evidence>
<reference evidence="6 7" key="1">
    <citation type="journal article" date="2009" name="Nucleic Acids Res.">
        <title>Analysis of complete genome sequence of Neorickettsia risticii: causative agent of Potomac horse fever.</title>
        <authorList>
            <person name="Lin M."/>
            <person name="Zhang C."/>
            <person name="Gibson K."/>
            <person name="Rikihisa Y."/>
        </authorList>
    </citation>
    <scope>NUCLEOTIDE SEQUENCE [LARGE SCALE GENOMIC DNA]</scope>
    <source>
        <strain evidence="6 7">Illinois</strain>
    </source>
</reference>
<dbReference type="Pfam" id="PF01165">
    <property type="entry name" value="Ribosomal_S21"/>
    <property type="match status" value="1"/>
</dbReference>
<dbReference type="NCBIfam" id="TIGR00030">
    <property type="entry name" value="S21p"/>
    <property type="match status" value="1"/>
</dbReference>
<dbReference type="Proteomes" id="UP000001627">
    <property type="component" value="Chromosome"/>
</dbReference>
<dbReference type="STRING" id="434131.NRI_0798"/>
<protein>
    <recommendedName>
        <fullName evidence="4 5">Small ribosomal subunit protein bS21</fullName>
    </recommendedName>
</protein>
<keyword evidence="3 5" id="KW-0687">Ribonucleoprotein</keyword>
<evidence type="ECO:0000256" key="4">
    <source>
        <dbReference type="ARBA" id="ARBA00035135"/>
    </source>
</evidence>
<organism evidence="6 7">
    <name type="scientific">Neorickettsia risticii (strain Illinois)</name>
    <dbReference type="NCBI Taxonomy" id="434131"/>
    <lineage>
        <taxon>Bacteria</taxon>
        <taxon>Pseudomonadati</taxon>
        <taxon>Pseudomonadota</taxon>
        <taxon>Alphaproteobacteria</taxon>
        <taxon>Rickettsiales</taxon>
        <taxon>Anaplasmataceae</taxon>
        <taxon>Neorickettsia</taxon>
    </lineage>
</organism>
<dbReference type="GO" id="GO:0006412">
    <property type="term" value="P:translation"/>
    <property type="evidence" value="ECO:0007669"/>
    <property type="project" value="UniProtKB-UniRule"/>
</dbReference>
<dbReference type="AlphaFoldDB" id="C6V5V0"/>
<dbReference type="InterPro" id="IPR001911">
    <property type="entry name" value="Ribosomal_bS21"/>
</dbReference>
<dbReference type="KEGG" id="nri:NRI_0798"/>
<evidence type="ECO:0000256" key="5">
    <source>
        <dbReference type="HAMAP-Rule" id="MF_00358"/>
    </source>
</evidence>
<evidence type="ECO:0000256" key="3">
    <source>
        <dbReference type="ARBA" id="ARBA00023274"/>
    </source>
</evidence>
<evidence type="ECO:0000313" key="6">
    <source>
        <dbReference type="EMBL" id="ACT69767.1"/>
    </source>
</evidence>
<gene>
    <name evidence="5 6" type="primary">rpsU</name>
    <name evidence="6" type="ordered locus">NRI_0798</name>
</gene>
<dbReference type="GO" id="GO:1990904">
    <property type="term" value="C:ribonucleoprotein complex"/>
    <property type="evidence" value="ECO:0007669"/>
    <property type="project" value="UniProtKB-KW"/>
</dbReference>
<dbReference type="HOGENOM" id="CLU_159258_0_2_5"/>